<accession>A0A2N3PXX7</accession>
<dbReference type="OrthoDB" id="361944at2"/>
<sequence>MPTKKPSSEREWVDPDDAPHLTKEWFERADLYHGDKLIRRGRPKAANPKEAVNIRLDTEVLEHFRKSGPGWQTRINDALRKVVGL</sequence>
<dbReference type="RefSeq" id="WP_101249782.1">
    <property type="nucleotide sequence ID" value="NZ_PIUM01000005.1"/>
</dbReference>
<proteinExistence type="predicted"/>
<reference evidence="2" key="1">
    <citation type="submission" date="2017-12" db="EMBL/GenBank/DDBJ databases">
        <title>Draft genome sequence of Telmatospirillum siberiense 26-4b1T, an acidotolerant peatland alphaproteobacterium potentially involved in sulfur cycling.</title>
        <authorList>
            <person name="Hausmann B."/>
            <person name="Pjevac P."/>
            <person name="Schreck K."/>
            <person name="Herbold C.W."/>
            <person name="Daims H."/>
            <person name="Wagner M."/>
            <person name="Pester M."/>
            <person name="Loy A."/>
        </authorList>
    </citation>
    <scope>NUCLEOTIDE SEQUENCE [LARGE SCALE GENOMIC DNA]</scope>
    <source>
        <strain evidence="2">26-4b1</strain>
    </source>
</reference>
<protein>
    <recommendedName>
        <fullName evidence="3">BrnA antitoxin family protein</fullName>
    </recommendedName>
</protein>
<evidence type="ECO:0000313" key="2">
    <source>
        <dbReference type="Proteomes" id="UP000233293"/>
    </source>
</evidence>
<dbReference type="Proteomes" id="UP000233293">
    <property type="component" value="Unassembled WGS sequence"/>
</dbReference>
<evidence type="ECO:0008006" key="3">
    <source>
        <dbReference type="Google" id="ProtNLM"/>
    </source>
</evidence>
<name>A0A2N3PXX7_9PROT</name>
<evidence type="ECO:0000313" key="1">
    <source>
        <dbReference type="EMBL" id="PKU25258.1"/>
    </source>
</evidence>
<keyword evidence="2" id="KW-1185">Reference proteome</keyword>
<dbReference type="InterPro" id="IPR025528">
    <property type="entry name" value="BrnA_antitoxin"/>
</dbReference>
<comment type="caution">
    <text evidence="1">The sequence shown here is derived from an EMBL/GenBank/DDBJ whole genome shotgun (WGS) entry which is preliminary data.</text>
</comment>
<dbReference type="EMBL" id="PIUM01000005">
    <property type="protein sequence ID" value="PKU25258.1"/>
    <property type="molecule type" value="Genomic_DNA"/>
</dbReference>
<dbReference type="Pfam" id="PF14384">
    <property type="entry name" value="BrnA_antitoxin"/>
    <property type="match status" value="1"/>
</dbReference>
<organism evidence="1 2">
    <name type="scientific">Telmatospirillum siberiense</name>
    <dbReference type="NCBI Taxonomy" id="382514"/>
    <lineage>
        <taxon>Bacteria</taxon>
        <taxon>Pseudomonadati</taxon>
        <taxon>Pseudomonadota</taxon>
        <taxon>Alphaproteobacteria</taxon>
        <taxon>Rhodospirillales</taxon>
        <taxon>Rhodospirillaceae</taxon>
        <taxon>Telmatospirillum</taxon>
    </lineage>
</organism>
<gene>
    <name evidence="1" type="ORF">CWS72_06550</name>
</gene>
<dbReference type="AlphaFoldDB" id="A0A2N3PXX7"/>